<dbReference type="PANTHER" id="PTHR43643:SF3">
    <property type="entry name" value="HISTIDINOL-PHOSPHATE AMINOTRANSFERASE"/>
    <property type="match status" value="1"/>
</dbReference>
<dbReference type="Pfam" id="PF00155">
    <property type="entry name" value="Aminotran_1_2"/>
    <property type="match status" value="1"/>
</dbReference>
<evidence type="ECO:0000313" key="7">
    <source>
        <dbReference type="Proteomes" id="UP000826651"/>
    </source>
</evidence>
<dbReference type="EMBL" id="JAGSHT010000021">
    <property type="protein sequence ID" value="MBZ2198719.1"/>
    <property type="molecule type" value="Genomic_DNA"/>
</dbReference>
<dbReference type="Gene3D" id="3.40.640.10">
    <property type="entry name" value="Type I PLP-dependent aspartate aminotransferase-like (Major domain)"/>
    <property type="match status" value="1"/>
</dbReference>
<dbReference type="NCBIfam" id="NF002878">
    <property type="entry name" value="PRK03321.1"/>
    <property type="match status" value="1"/>
</dbReference>
<dbReference type="InterPro" id="IPR015421">
    <property type="entry name" value="PyrdxlP-dep_Trfase_major"/>
</dbReference>
<dbReference type="RefSeq" id="WP_223409980.1">
    <property type="nucleotide sequence ID" value="NZ_JAGSHT010000021.1"/>
</dbReference>
<dbReference type="InterPro" id="IPR004839">
    <property type="entry name" value="Aminotransferase_I/II_large"/>
</dbReference>
<dbReference type="PANTHER" id="PTHR43643">
    <property type="entry name" value="HISTIDINOL-PHOSPHATE AMINOTRANSFERASE 2"/>
    <property type="match status" value="1"/>
</dbReference>
<dbReference type="GO" id="GO:0004400">
    <property type="term" value="F:histidinol-phosphate transaminase activity"/>
    <property type="evidence" value="ECO:0007669"/>
    <property type="project" value="UniProtKB-EC"/>
</dbReference>
<comment type="caution">
    <text evidence="6">The sequence shown here is derived from an EMBL/GenBank/DDBJ whole genome shotgun (WGS) entry which is preliminary data.</text>
</comment>
<organism evidence="6 7">
    <name type="scientific">Occultella gossypii</name>
    <dbReference type="NCBI Taxonomy" id="2800820"/>
    <lineage>
        <taxon>Bacteria</taxon>
        <taxon>Bacillati</taxon>
        <taxon>Actinomycetota</taxon>
        <taxon>Actinomycetes</taxon>
        <taxon>Micrococcales</taxon>
        <taxon>Ruaniaceae</taxon>
        <taxon>Occultella</taxon>
    </lineage>
</organism>
<keyword evidence="1 6" id="KW-0032">Aminotransferase</keyword>
<evidence type="ECO:0000256" key="4">
    <source>
        <dbReference type="SAM" id="MobiDB-lite"/>
    </source>
</evidence>
<name>A0ABS7SEE5_9MICO</name>
<dbReference type="InterPro" id="IPR015424">
    <property type="entry name" value="PyrdxlP-dep_Trfase"/>
</dbReference>
<dbReference type="SUPFAM" id="SSF53383">
    <property type="entry name" value="PLP-dependent transferases"/>
    <property type="match status" value="1"/>
</dbReference>
<feature type="domain" description="Aminotransferase class I/classII large" evidence="5">
    <location>
        <begin position="46"/>
        <end position="364"/>
    </location>
</feature>
<gene>
    <name evidence="6" type="ORF">KCQ71_21410</name>
</gene>
<keyword evidence="2 6" id="KW-0808">Transferase</keyword>
<keyword evidence="7" id="KW-1185">Reference proteome</keyword>
<evidence type="ECO:0000256" key="1">
    <source>
        <dbReference type="ARBA" id="ARBA00022576"/>
    </source>
</evidence>
<protein>
    <submittedName>
        <fullName evidence="6">Histidinol-phosphate transaminase</fullName>
        <ecNumber evidence="6">2.6.1.9</ecNumber>
    </submittedName>
</protein>
<feature type="region of interest" description="Disordered" evidence="4">
    <location>
        <begin position="1"/>
        <end position="20"/>
    </location>
</feature>
<dbReference type="CDD" id="cd00609">
    <property type="entry name" value="AAT_like"/>
    <property type="match status" value="1"/>
</dbReference>
<dbReference type="InterPro" id="IPR050106">
    <property type="entry name" value="HistidinolP_aminotransfase"/>
</dbReference>
<dbReference type="EC" id="2.6.1.9" evidence="6"/>
<keyword evidence="3" id="KW-0663">Pyridoxal phosphate</keyword>
<dbReference type="Proteomes" id="UP000826651">
    <property type="component" value="Unassembled WGS sequence"/>
</dbReference>
<proteinExistence type="predicted"/>
<sequence length="384" mass="41031">MASRIPGPPAFDAPPPPPETPPVRLRKELLDLPAHVPGAVGATAAVFKLSANELPFPPLPAVIAAIHDAAEDVNRYPQVYGARLLRALATHHGVVEDQVLIGNGAVALAELLIRSMCSPGDEVVHPWRCFEAYPAVARANGAVSVPVPLRADGSHDLAAMAVAVTERTRVIVVAAPADPTGASITHTDLLAFLEVVPVDVMVILDESYVQFDRTADRIDSRALMPIHKNVVVLRTFSNAYGLAGLRIGYALARRRLVRVLRRVSTPFGVSELGQVAAMAALNQTALVESRVAEIVAERDRVVAALRDQGWDVGEPQGNFYWLPLGERSSLFARDTVQSGVTVRPFPGEGVRISIGEPEANDIALGVAARWVRRVMSPGEPGGFA</sequence>
<dbReference type="InterPro" id="IPR024892">
    <property type="entry name" value="ArAT"/>
</dbReference>
<evidence type="ECO:0000313" key="6">
    <source>
        <dbReference type="EMBL" id="MBZ2198719.1"/>
    </source>
</evidence>
<evidence type="ECO:0000256" key="2">
    <source>
        <dbReference type="ARBA" id="ARBA00022679"/>
    </source>
</evidence>
<evidence type="ECO:0000259" key="5">
    <source>
        <dbReference type="Pfam" id="PF00155"/>
    </source>
</evidence>
<accession>A0ABS7SEE5</accession>
<dbReference type="Gene3D" id="3.90.1150.10">
    <property type="entry name" value="Aspartate Aminotransferase, domain 1"/>
    <property type="match status" value="1"/>
</dbReference>
<dbReference type="InterPro" id="IPR015422">
    <property type="entry name" value="PyrdxlP-dep_Trfase_small"/>
</dbReference>
<reference evidence="6 7" key="1">
    <citation type="submission" date="2021-04" db="EMBL/GenBank/DDBJ databases">
        <title>Ruania sp. nov., isolated from sandy soil of mangrove forest.</title>
        <authorList>
            <person name="Ge X."/>
            <person name="Huang R."/>
            <person name="Liu W."/>
        </authorList>
    </citation>
    <scope>NUCLEOTIDE SEQUENCE [LARGE SCALE GENOMIC DNA]</scope>
    <source>
        <strain evidence="6 7">N2-46</strain>
    </source>
</reference>
<evidence type="ECO:0000256" key="3">
    <source>
        <dbReference type="ARBA" id="ARBA00022898"/>
    </source>
</evidence>